<evidence type="ECO:0000313" key="4">
    <source>
        <dbReference type="Proteomes" id="UP000596092"/>
    </source>
</evidence>
<dbReference type="GO" id="GO:0043571">
    <property type="term" value="P:maintenance of CRISPR repeat elements"/>
    <property type="evidence" value="ECO:0007669"/>
    <property type="project" value="UniProtKB-UniRule"/>
</dbReference>
<keyword evidence="2" id="KW-0378">Hydrolase</keyword>
<keyword evidence="1 2" id="KW-0051">Antiviral defense</keyword>
<dbReference type="NCBIfam" id="TIGR01876">
    <property type="entry name" value="cas_Cas5d"/>
    <property type="match status" value="1"/>
</dbReference>
<dbReference type="Proteomes" id="UP000596092">
    <property type="component" value="Chromosome"/>
</dbReference>
<dbReference type="InterPro" id="IPR010155">
    <property type="entry name" value="CRISPR-assoc_prot_Cas5d"/>
</dbReference>
<dbReference type="GO" id="GO:0003723">
    <property type="term" value="F:RNA binding"/>
    <property type="evidence" value="ECO:0007669"/>
    <property type="project" value="UniProtKB-UniRule"/>
</dbReference>
<dbReference type="InterPro" id="IPR021124">
    <property type="entry name" value="CRISPR-assoc_prot_Cas5"/>
</dbReference>
<protein>
    <recommendedName>
        <fullName evidence="2">pre-crRNA processing endonuclease</fullName>
        <ecNumber evidence="2">3.1.-.-</ecNumber>
    </recommendedName>
</protein>
<dbReference type="Pfam" id="PF09704">
    <property type="entry name" value="Cas_Cas5d"/>
    <property type="match status" value="1"/>
</dbReference>
<dbReference type="EC" id="3.1.-.-" evidence="2"/>
<keyword evidence="4" id="KW-1185">Reference proteome</keyword>
<dbReference type="PIRSF" id="PIRSF029950">
    <property type="entry name" value="Cas_CT1134"/>
    <property type="match status" value="1"/>
</dbReference>
<name>A0A7T5VE02_9BACT</name>
<dbReference type="GO" id="GO:0016787">
    <property type="term" value="F:hydrolase activity"/>
    <property type="evidence" value="ECO:0007669"/>
    <property type="project" value="UniProtKB-KW"/>
</dbReference>
<accession>A0A7T5VE02</accession>
<dbReference type="NCBIfam" id="TIGR02593">
    <property type="entry name" value="CRISPR_cas5"/>
    <property type="match status" value="1"/>
</dbReference>
<dbReference type="RefSeq" id="WP_199262039.1">
    <property type="nucleotide sequence ID" value="NZ_CP054140.1"/>
</dbReference>
<keyword evidence="2" id="KW-0255">Endonuclease</keyword>
<organism evidence="3 4">
    <name type="scientific">Desulfobulbus oligotrophicus</name>
    <dbReference type="NCBI Taxonomy" id="1909699"/>
    <lineage>
        <taxon>Bacteria</taxon>
        <taxon>Pseudomonadati</taxon>
        <taxon>Thermodesulfobacteriota</taxon>
        <taxon>Desulfobulbia</taxon>
        <taxon>Desulfobulbales</taxon>
        <taxon>Desulfobulbaceae</taxon>
        <taxon>Desulfobulbus</taxon>
    </lineage>
</organism>
<dbReference type="Gene3D" id="3.30.70.2660">
    <property type="match status" value="1"/>
</dbReference>
<comment type="function">
    <text evidence="2">CRISPR (clustered regularly interspaced short palindromic repeat) is an adaptive immune system that provides protection against mobile genetic elements (viruses, transposable elements and conjugative plasmids). CRISPR clusters contain spacers, sequences complementary to antecedent mobile elements, and target invading nucleic acids. CRISPR clusters are transcribed and processed into CRISPR RNA (crRNA).</text>
</comment>
<gene>
    <name evidence="3" type="primary">cas5c</name>
    <name evidence="3" type="ORF">HP555_09960</name>
</gene>
<dbReference type="GO" id="GO:0051607">
    <property type="term" value="P:defense response to virus"/>
    <property type="evidence" value="ECO:0007669"/>
    <property type="project" value="UniProtKB-UniRule"/>
</dbReference>
<dbReference type="EMBL" id="CP054140">
    <property type="protein sequence ID" value="QQG66164.1"/>
    <property type="molecule type" value="Genomic_DNA"/>
</dbReference>
<evidence type="ECO:0000256" key="1">
    <source>
        <dbReference type="ARBA" id="ARBA00023118"/>
    </source>
</evidence>
<dbReference type="GO" id="GO:0004519">
    <property type="term" value="F:endonuclease activity"/>
    <property type="evidence" value="ECO:0007669"/>
    <property type="project" value="UniProtKB-UniRule"/>
</dbReference>
<keyword evidence="2" id="KW-0540">Nuclease</keyword>
<dbReference type="AlphaFoldDB" id="A0A7T5VE02"/>
<dbReference type="CDD" id="cd09752">
    <property type="entry name" value="Cas5_I-C"/>
    <property type="match status" value="1"/>
</dbReference>
<dbReference type="KEGG" id="dog:HP555_09960"/>
<sequence>MDSEKKLSHPFRLKVWGQNACFTRPEMKVERVSYDVMTPSAARGVLEAVLWKPAIRWLVERIDVLQPIRWESVRRNEVGSLMSPRSDGLFIEEKRQQRAGMFLREVAYTIHARFTLTDRAGSEDTITKFQEMFLRRAEKGQCFHRPYLGCREFSADFKLIRLEEPLPQPVSVSCDLGWMLYDICHDNRADKDHVHSCTDRCRPSFFRAQLQEGMLLVPHPDSQEVKS</sequence>
<evidence type="ECO:0000313" key="3">
    <source>
        <dbReference type="EMBL" id="QQG66164.1"/>
    </source>
</evidence>
<evidence type="ECO:0000256" key="2">
    <source>
        <dbReference type="PIRNR" id="PIRNR029950"/>
    </source>
</evidence>
<proteinExistence type="inferred from homology"/>
<reference evidence="3 4" key="1">
    <citation type="submission" date="2020-05" db="EMBL/GenBank/DDBJ databases">
        <title>Complete genome of Desulfobulbus oligotrophicus.</title>
        <authorList>
            <person name="Podar M."/>
        </authorList>
    </citation>
    <scope>NUCLEOTIDE SEQUENCE [LARGE SCALE GENOMIC DNA]</scope>
    <source>
        <strain evidence="3 4">Prop6</strain>
    </source>
</reference>
<dbReference type="InterPro" id="IPR013422">
    <property type="entry name" value="CRISPR-assoc_prot_Cas5_N"/>
</dbReference>
<keyword evidence="2" id="KW-0694">RNA-binding</keyword>
<comment type="similarity">
    <text evidence="2">Belongs to the CRISPR-associated protein Cas5 family. Subtype I-C/Dvulg subfamily.</text>
</comment>